<feature type="transmembrane region" description="Helical" evidence="5">
    <location>
        <begin position="351"/>
        <end position="370"/>
    </location>
</feature>
<feature type="transmembrane region" description="Helical" evidence="5">
    <location>
        <begin position="324"/>
        <end position="344"/>
    </location>
</feature>
<feature type="transmembrane region" description="Helical" evidence="5">
    <location>
        <begin position="382"/>
        <end position="407"/>
    </location>
</feature>
<comment type="subcellular location">
    <subcellularLocation>
        <location evidence="1">Membrane</location>
        <topology evidence="1">Multi-pass membrane protein</topology>
    </subcellularLocation>
</comment>
<dbReference type="InterPro" id="IPR036259">
    <property type="entry name" value="MFS_trans_sf"/>
</dbReference>
<sequence length="515" mass="55833">MSPNEESPLLPSSSCSDDAQKIGFNRVFLAAADESIVLSTWSIIASQFRSLSRGSWLLVAYNFGYCVSLPVYGVLCELYGRKNVLLGSYALFAVGSFACGISNSLVQLVLARVVAGISGGGMVSLVSIIITDLSPVDDVALLRSYANVVNIAGRSLGPPLGGFLIDAIGWRSMFLGQLPLIIICLVIGLYGFPSSLNVKRENYEADPECTSQSTFSHLDFSGLASFSVATVLLLCLTQSWSATSNIAPAQMTMFGLAFAAASIAFVAVEAFWARNPLIPLRLMKTSLGGYCINQMLMMSSRSGLLSNLSPYLIRTENATDSYTSSTFTLAAVGVSIGGLMAGALIKRWKRYKAITAIAICGAFMSYLLIFVRWRNGLSRWEILYLFPAGLFVGILFTSQFVGMALCVPRDDLAICITTYYLCQQLGNIIGPAANVTVVQRVFEGRMKTALAGWKEQSYIGPILNNARFAQNLPISAQRIVRQSYLDAFQFVPLISAVCSLIMLPIVLWLKEESID</sequence>
<keyword evidence="8" id="KW-1185">Reference proteome</keyword>
<feature type="transmembrane region" description="Helical" evidence="5">
    <location>
        <begin position="56"/>
        <end position="75"/>
    </location>
</feature>
<dbReference type="SUPFAM" id="SSF103473">
    <property type="entry name" value="MFS general substrate transporter"/>
    <property type="match status" value="1"/>
</dbReference>
<evidence type="ECO:0000259" key="6">
    <source>
        <dbReference type="PROSITE" id="PS50850"/>
    </source>
</evidence>
<feature type="transmembrane region" description="Helical" evidence="5">
    <location>
        <begin position="87"/>
        <end position="106"/>
    </location>
</feature>
<gene>
    <name evidence="7" type="ORF">BDV25DRAFT_170387</name>
</gene>
<feature type="transmembrane region" description="Helical" evidence="5">
    <location>
        <begin position="168"/>
        <end position="192"/>
    </location>
</feature>
<reference evidence="7 8" key="1">
    <citation type="submission" date="2019-04" db="EMBL/GenBank/DDBJ databases">
        <title>Friends and foes A comparative genomics study of 23 Aspergillus species from section Flavi.</title>
        <authorList>
            <consortium name="DOE Joint Genome Institute"/>
            <person name="Kjaerbolling I."/>
            <person name="Vesth T."/>
            <person name="Frisvad J.C."/>
            <person name="Nybo J.L."/>
            <person name="Theobald S."/>
            <person name="Kildgaard S."/>
            <person name="Isbrandt T."/>
            <person name="Kuo A."/>
            <person name="Sato A."/>
            <person name="Lyhne E.K."/>
            <person name="Kogle M.E."/>
            <person name="Wiebenga A."/>
            <person name="Kun R.S."/>
            <person name="Lubbers R.J."/>
            <person name="Makela M.R."/>
            <person name="Barry K."/>
            <person name="Chovatia M."/>
            <person name="Clum A."/>
            <person name="Daum C."/>
            <person name="Haridas S."/>
            <person name="He G."/>
            <person name="LaButti K."/>
            <person name="Lipzen A."/>
            <person name="Mondo S."/>
            <person name="Riley R."/>
            <person name="Salamov A."/>
            <person name="Simmons B.A."/>
            <person name="Magnuson J.K."/>
            <person name="Henrissat B."/>
            <person name="Mortensen U.H."/>
            <person name="Larsen T.O."/>
            <person name="Devries R.P."/>
            <person name="Grigoriev I.V."/>
            <person name="Machida M."/>
            <person name="Baker S.E."/>
            <person name="Andersen M.R."/>
        </authorList>
    </citation>
    <scope>NUCLEOTIDE SEQUENCE [LARGE SCALE GENOMIC DNA]</scope>
    <source>
        <strain evidence="7 8">IBT 18842</strain>
    </source>
</reference>
<evidence type="ECO:0000256" key="3">
    <source>
        <dbReference type="ARBA" id="ARBA00022989"/>
    </source>
</evidence>
<protein>
    <submittedName>
        <fullName evidence="7">Major facilitator superfamily domain-containing protein</fullName>
    </submittedName>
</protein>
<dbReference type="PANTHER" id="PTHR23501">
    <property type="entry name" value="MAJOR FACILITATOR SUPERFAMILY"/>
    <property type="match status" value="1"/>
</dbReference>
<dbReference type="AlphaFoldDB" id="A0A5N6U2M3"/>
<feature type="transmembrane region" description="Helical" evidence="5">
    <location>
        <begin position="220"/>
        <end position="241"/>
    </location>
</feature>
<evidence type="ECO:0000256" key="1">
    <source>
        <dbReference type="ARBA" id="ARBA00004141"/>
    </source>
</evidence>
<dbReference type="GO" id="GO:0000329">
    <property type="term" value="C:fungal-type vacuole membrane"/>
    <property type="evidence" value="ECO:0007669"/>
    <property type="project" value="TreeGrafter"/>
</dbReference>
<evidence type="ECO:0000256" key="2">
    <source>
        <dbReference type="ARBA" id="ARBA00022692"/>
    </source>
</evidence>
<dbReference type="Pfam" id="PF07690">
    <property type="entry name" value="MFS_1"/>
    <property type="match status" value="1"/>
</dbReference>
<dbReference type="PROSITE" id="PS50850">
    <property type="entry name" value="MFS"/>
    <property type="match status" value="1"/>
</dbReference>
<organism evidence="7 8">
    <name type="scientific">Aspergillus avenaceus</name>
    <dbReference type="NCBI Taxonomy" id="36643"/>
    <lineage>
        <taxon>Eukaryota</taxon>
        <taxon>Fungi</taxon>
        <taxon>Dikarya</taxon>
        <taxon>Ascomycota</taxon>
        <taxon>Pezizomycotina</taxon>
        <taxon>Eurotiomycetes</taxon>
        <taxon>Eurotiomycetidae</taxon>
        <taxon>Eurotiales</taxon>
        <taxon>Aspergillaceae</taxon>
        <taxon>Aspergillus</taxon>
        <taxon>Aspergillus subgen. Circumdati</taxon>
    </lineage>
</organism>
<dbReference type="Proteomes" id="UP000325780">
    <property type="component" value="Unassembled WGS sequence"/>
</dbReference>
<feature type="transmembrane region" description="Helical" evidence="5">
    <location>
        <begin position="253"/>
        <end position="273"/>
    </location>
</feature>
<keyword evidence="3 5" id="KW-1133">Transmembrane helix</keyword>
<proteinExistence type="predicted"/>
<dbReference type="EMBL" id="ML742052">
    <property type="protein sequence ID" value="KAE8152481.1"/>
    <property type="molecule type" value="Genomic_DNA"/>
</dbReference>
<evidence type="ECO:0000313" key="7">
    <source>
        <dbReference type="EMBL" id="KAE8152481.1"/>
    </source>
</evidence>
<evidence type="ECO:0000256" key="5">
    <source>
        <dbReference type="SAM" id="Phobius"/>
    </source>
</evidence>
<feature type="domain" description="Major facilitator superfamily (MFS) profile" evidence="6">
    <location>
        <begin position="19"/>
        <end position="514"/>
    </location>
</feature>
<dbReference type="GO" id="GO:0015174">
    <property type="term" value="F:basic amino acid transmembrane transporter activity"/>
    <property type="evidence" value="ECO:0007669"/>
    <property type="project" value="TreeGrafter"/>
</dbReference>
<accession>A0A5N6U2M3</accession>
<keyword evidence="2 5" id="KW-0812">Transmembrane</keyword>
<dbReference type="Gene3D" id="1.20.1250.20">
    <property type="entry name" value="MFS general substrate transporter like domains"/>
    <property type="match status" value="2"/>
</dbReference>
<dbReference type="InterPro" id="IPR011701">
    <property type="entry name" value="MFS"/>
</dbReference>
<keyword evidence="4 5" id="KW-0472">Membrane</keyword>
<dbReference type="InterPro" id="IPR020846">
    <property type="entry name" value="MFS_dom"/>
</dbReference>
<feature type="transmembrane region" description="Helical" evidence="5">
    <location>
        <begin position="487"/>
        <end position="509"/>
    </location>
</feature>
<evidence type="ECO:0000313" key="8">
    <source>
        <dbReference type="Proteomes" id="UP000325780"/>
    </source>
</evidence>
<dbReference type="PANTHER" id="PTHR23501:SF33">
    <property type="entry name" value="MAJOR FACILITATOR SUPERFAMILY (MFS) PROFILE DOMAIN-CONTAINING PROTEIN"/>
    <property type="match status" value="1"/>
</dbReference>
<feature type="transmembrane region" description="Helical" evidence="5">
    <location>
        <begin position="113"/>
        <end position="131"/>
    </location>
</feature>
<dbReference type="OrthoDB" id="6770063at2759"/>
<evidence type="ECO:0000256" key="4">
    <source>
        <dbReference type="ARBA" id="ARBA00023136"/>
    </source>
</evidence>
<name>A0A5N6U2M3_ASPAV</name>